<name>A0A1J7IZB2_9PEZI</name>
<accession>A0A1J7IZB2</accession>
<keyword evidence="1" id="KW-0812">Transmembrane</keyword>
<evidence type="ECO:0000313" key="2">
    <source>
        <dbReference type="EMBL" id="OIW26425.1"/>
    </source>
</evidence>
<dbReference type="OrthoDB" id="5086500at2759"/>
<reference evidence="2 3" key="1">
    <citation type="submission" date="2016-10" db="EMBL/GenBank/DDBJ databases">
        <title>Draft genome sequence of Coniochaeta ligniaria NRRL30616, a lignocellulolytic fungus for bioabatement of inhibitors in plant biomass hydrolysates.</title>
        <authorList>
            <consortium name="DOE Joint Genome Institute"/>
            <person name="Jimenez D.J."/>
            <person name="Hector R.E."/>
            <person name="Riley R."/>
            <person name="Sun H."/>
            <person name="Grigoriev I.V."/>
            <person name="Van Elsas J.D."/>
            <person name="Nichols N.N."/>
        </authorList>
    </citation>
    <scope>NUCLEOTIDE SEQUENCE [LARGE SCALE GENOMIC DNA]</scope>
    <source>
        <strain evidence="2 3">NRRL 30616</strain>
    </source>
</reference>
<dbReference type="STRING" id="1408157.A0A1J7IZB2"/>
<keyword evidence="1" id="KW-1133">Transmembrane helix</keyword>
<dbReference type="InParanoid" id="A0A1J7IZB2"/>
<protein>
    <submittedName>
        <fullName evidence="2">Uncharacterized protein</fullName>
    </submittedName>
</protein>
<feature type="transmembrane region" description="Helical" evidence="1">
    <location>
        <begin position="212"/>
        <end position="234"/>
    </location>
</feature>
<dbReference type="InterPro" id="IPR046536">
    <property type="entry name" value="DUF6601"/>
</dbReference>
<dbReference type="AlphaFoldDB" id="A0A1J7IZB2"/>
<dbReference type="PANTHER" id="PTHR34414:SF1">
    <property type="entry name" value="SUBTILISIN-LIKE SERINE PROTEASE"/>
    <property type="match status" value="1"/>
</dbReference>
<dbReference type="Proteomes" id="UP000182658">
    <property type="component" value="Unassembled WGS sequence"/>
</dbReference>
<organism evidence="2 3">
    <name type="scientific">Coniochaeta ligniaria NRRL 30616</name>
    <dbReference type="NCBI Taxonomy" id="1408157"/>
    <lineage>
        <taxon>Eukaryota</taxon>
        <taxon>Fungi</taxon>
        <taxon>Dikarya</taxon>
        <taxon>Ascomycota</taxon>
        <taxon>Pezizomycotina</taxon>
        <taxon>Sordariomycetes</taxon>
        <taxon>Sordariomycetidae</taxon>
        <taxon>Coniochaetales</taxon>
        <taxon>Coniochaetaceae</taxon>
        <taxon>Coniochaeta</taxon>
    </lineage>
</organism>
<keyword evidence="1" id="KW-0472">Membrane</keyword>
<gene>
    <name evidence="2" type="ORF">CONLIGDRAFT_655892</name>
</gene>
<dbReference type="Pfam" id="PF20246">
    <property type="entry name" value="DUF6601"/>
    <property type="match status" value="1"/>
</dbReference>
<keyword evidence="3" id="KW-1185">Reference proteome</keyword>
<evidence type="ECO:0000313" key="3">
    <source>
        <dbReference type="Proteomes" id="UP000182658"/>
    </source>
</evidence>
<sequence>MLGSHPATFQDNHRLLDPERETHRFLEIDLKTPKLNVLHSSLWLAGLPRPARPLHRQRRLFRTIYLTELPDEHMVWDKNAMFVKPCPPYLLDHDHWQKSLCPDESLFRSACGLLLSYVWLVSYPSDFRIAKETGVIPDAVTWEAWTALARDLLRRLESGRLQIDRRYRYGELRLSRLDLLYRVNPSRFSVHSLVYGFMPGSTWSADFFGRNFGWILAVFIYVTVVLSALQVGLATERLQGSVAFQGLSYGLALTSIAVVLAAVALMDRRRNDPRSAE</sequence>
<evidence type="ECO:0000256" key="1">
    <source>
        <dbReference type="SAM" id="Phobius"/>
    </source>
</evidence>
<dbReference type="EMBL" id="KV875100">
    <property type="protein sequence ID" value="OIW26425.1"/>
    <property type="molecule type" value="Genomic_DNA"/>
</dbReference>
<dbReference type="PANTHER" id="PTHR34414">
    <property type="entry name" value="HET DOMAIN-CONTAINING PROTEIN-RELATED"/>
    <property type="match status" value="1"/>
</dbReference>
<feature type="transmembrane region" description="Helical" evidence="1">
    <location>
        <begin position="246"/>
        <end position="266"/>
    </location>
</feature>
<proteinExistence type="predicted"/>